<evidence type="ECO:0000259" key="2">
    <source>
        <dbReference type="Pfam" id="PF01266"/>
    </source>
</evidence>
<dbReference type="PANTHER" id="PTHR13847">
    <property type="entry name" value="SARCOSINE DEHYDROGENASE-RELATED"/>
    <property type="match status" value="1"/>
</dbReference>
<feature type="domain" description="FAD dependent oxidoreductase" evidence="2">
    <location>
        <begin position="5"/>
        <end position="371"/>
    </location>
</feature>
<dbReference type="InterPro" id="IPR036188">
    <property type="entry name" value="FAD/NAD-bd_sf"/>
</dbReference>
<gene>
    <name evidence="3" type="ORF">NC998_01890</name>
</gene>
<name>A0ABV0J3W4_9CYAN</name>
<evidence type="ECO:0000313" key="4">
    <source>
        <dbReference type="Proteomes" id="UP001464891"/>
    </source>
</evidence>
<comment type="caution">
    <text evidence="3">The sequence shown here is derived from an EMBL/GenBank/DDBJ whole genome shotgun (WGS) entry which is preliminary data.</text>
</comment>
<sequence length="394" mass="42446">MSTYDWIVLGGGVTGAALSYELAQKQFSVLLIEQHATLQGATRLSYGGIAYWSGTTDLTRQLCQAGWQRYPNLAAELGAEIHFRELDLLLTVAADRDPTAIASSYTDYAIPPRLLSVAEACELEPLLNPEAIAGAFTVRHGQVDPEAMTQAYQQAFVRSGGKIVIDSVMGLQRQNQRITGAIATQQIYTAANVVICAGGWSRALLAEAGLTVPLYFTHAELIETPPVDVQLRTLVMTAEMQRFQLEAQASTTDKEQQWQQPDTELSPFVLDAGAVQLANGSLRLGQISRVLSNPQAQVDAVASEAAIRTAVGQVLPSLQNLPGQWQQCLVAFSRDRLPLIGAVPETTGLYVFSGFSNPFAIVPPLAERFAEAASGQTDSILTQLSPARFATPVT</sequence>
<dbReference type="SUPFAM" id="SSF51905">
    <property type="entry name" value="FAD/NAD(P)-binding domain"/>
    <property type="match status" value="1"/>
</dbReference>
<dbReference type="Pfam" id="PF01266">
    <property type="entry name" value="DAO"/>
    <property type="match status" value="1"/>
</dbReference>
<keyword evidence="1" id="KW-0560">Oxidoreductase</keyword>
<dbReference type="Proteomes" id="UP001464891">
    <property type="component" value="Unassembled WGS sequence"/>
</dbReference>
<proteinExistence type="predicted"/>
<dbReference type="PANTHER" id="PTHR13847:SF287">
    <property type="entry name" value="FAD-DEPENDENT OXIDOREDUCTASE DOMAIN-CONTAINING PROTEIN 1"/>
    <property type="match status" value="1"/>
</dbReference>
<dbReference type="RefSeq" id="WP_190431372.1">
    <property type="nucleotide sequence ID" value="NZ_JAMPKM010000001.1"/>
</dbReference>
<protein>
    <submittedName>
        <fullName evidence="3">FAD-binding oxidoreductase</fullName>
    </submittedName>
</protein>
<keyword evidence="4" id="KW-1185">Reference proteome</keyword>
<evidence type="ECO:0000313" key="3">
    <source>
        <dbReference type="EMBL" id="MEP0815840.1"/>
    </source>
</evidence>
<dbReference type="Gene3D" id="3.50.50.60">
    <property type="entry name" value="FAD/NAD(P)-binding domain"/>
    <property type="match status" value="1"/>
</dbReference>
<organism evidence="3 4">
    <name type="scientific">Trichocoleus desertorum GB2-A4</name>
    <dbReference type="NCBI Taxonomy" id="2933944"/>
    <lineage>
        <taxon>Bacteria</taxon>
        <taxon>Bacillati</taxon>
        <taxon>Cyanobacteriota</taxon>
        <taxon>Cyanophyceae</taxon>
        <taxon>Leptolyngbyales</taxon>
        <taxon>Trichocoleusaceae</taxon>
        <taxon>Trichocoleus</taxon>
    </lineage>
</organism>
<dbReference type="InterPro" id="IPR006076">
    <property type="entry name" value="FAD-dep_OxRdtase"/>
</dbReference>
<reference evidence="3 4" key="1">
    <citation type="submission" date="2022-04" db="EMBL/GenBank/DDBJ databases">
        <title>Positive selection, recombination, and allopatry shape intraspecific diversity of widespread and dominant cyanobacteria.</title>
        <authorList>
            <person name="Wei J."/>
            <person name="Shu W."/>
            <person name="Hu C."/>
        </authorList>
    </citation>
    <scope>NUCLEOTIDE SEQUENCE [LARGE SCALE GENOMIC DNA]</scope>
    <source>
        <strain evidence="3 4">GB2-A4</strain>
    </source>
</reference>
<evidence type="ECO:0000256" key="1">
    <source>
        <dbReference type="ARBA" id="ARBA00023002"/>
    </source>
</evidence>
<dbReference type="Gene3D" id="3.30.9.10">
    <property type="entry name" value="D-Amino Acid Oxidase, subunit A, domain 2"/>
    <property type="match status" value="1"/>
</dbReference>
<dbReference type="EMBL" id="JAMPKM010000001">
    <property type="protein sequence ID" value="MEP0815840.1"/>
    <property type="molecule type" value="Genomic_DNA"/>
</dbReference>
<accession>A0ABV0J3W4</accession>